<evidence type="ECO:0000256" key="1">
    <source>
        <dbReference type="ARBA" id="ARBA00001933"/>
    </source>
</evidence>
<dbReference type="InterPro" id="IPR004839">
    <property type="entry name" value="Aminotransferase_I/II_large"/>
</dbReference>
<gene>
    <name evidence="9" type="ORF">GCM10007276_05720</name>
</gene>
<dbReference type="InterPro" id="IPR015421">
    <property type="entry name" value="PyrdxlP-dep_Trfase_major"/>
</dbReference>
<comment type="cofactor">
    <cofactor evidence="1">
        <name>pyridoxal 5'-phosphate</name>
        <dbReference type="ChEBI" id="CHEBI:597326"/>
    </cofactor>
</comment>
<dbReference type="PANTHER" id="PTHR46383">
    <property type="entry name" value="ASPARTATE AMINOTRANSFERASE"/>
    <property type="match status" value="1"/>
</dbReference>
<comment type="catalytic activity">
    <reaction evidence="7">
        <text>L-aspartate + 2-oxoglutarate = oxaloacetate + L-glutamate</text>
        <dbReference type="Rhea" id="RHEA:21824"/>
        <dbReference type="ChEBI" id="CHEBI:16452"/>
        <dbReference type="ChEBI" id="CHEBI:16810"/>
        <dbReference type="ChEBI" id="CHEBI:29985"/>
        <dbReference type="ChEBI" id="CHEBI:29991"/>
        <dbReference type="EC" id="2.6.1.1"/>
    </reaction>
</comment>
<dbReference type="GO" id="GO:0030170">
    <property type="term" value="F:pyridoxal phosphate binding"/>
    <property type="evidence" value="ECO:0007669"/>
    <property type="project" value="InterPro"/>
</dbReference>
<evidence type="ECO:0000256" key="6">
    <source>
        <dbReference type="ARBA" id="ARBA00022898"/>
    </source>
</evidence>
<evidence type="ECO:0000256" key="7">
    <source>
        <dbReference type="ARBA" id="ARBA00049185"/>
    </source>
</evidence>
<keyword evidence="10" id="KW-1185">Reference proteome</keyword>
<organism evidence="9 10">
    <name type="scientific">Agaricicola taiwanensis</name>
    <dbReference type="NCBI Taxonomy" id="591372"/>
    <lineage>
        <taxon>Bacteria</taxon>
        <taxon>Pseudomonadati</taxon>
        <taxon>Pseudomonadota</taxon>
        <taxon>Alphaproteobacteria</taxon>
        <taxon>Rhodobacterales</taxon>
        <taxon>Paracoccaceae</taxon>
        <taxon>Agaricicola</taxon>
    </lineage>
</organism>
<evidence type="ECO:0000313" key="10">
    <source>
        <dbReference type="Proteomes" id="UP000602745"/>
    </source>
</evidence>
<keyword evidence="6" id="KW-0663">Pyridoxal phosphate</keyword>
<dbReference type="InterPro" id="IPR015422">
    <property type="entry name" value="PyrdxlP-dep_Trfase_small"/>
</dbReference>
<evidence type="ECO:0000256" key="2">
    <source>
        <dbReference type="ARBA" id="ARBA00007441"/>
    </source>
</evidence>
<dbReference type="GO" id="GO:0004069">
    <property type="term" value="F:L-aspartate:2-oxoglutarate aminotransferase activity"/>
    <property type="evidence" value="ECO:0007669"/>
    <property type="project" value="UniProtKB-EC"/>
</dbReference>
<evidence type="ECO:0000256" key="3">
    <source>
        <dbReference type="ARBA" id="ARBA00012753"/>
    </source>
</evidence>
<dbReference type="RefSeq" id="WP_188408185.1">
    <property type="nucleotide sequence ID" value="NZ_BMCP01000001.1"/>
</dbReference>
<evidence type="ECO:0000313" key="9">
    <source>
        <dbReference type="EMBL" id="GGE31365.1"/>
    </source>
</evidence>
<reference evidence="9" key="2">
    <citation type="submission" date="2020-09" db="EMBL/GenBank/DDBJ databases">
        <authorList>
            <person name="Sun Q."/>
            <person name="Sedlacek I."/>
        </authorList>
    </citation>
    <scope>NUCLEOTIDE SEQUENCE</scope>
    <source>
        <strain evidence="9">CCM 7684</strain>
    </source>
</reference>
<dbReference type="SUPFAM" id="SSF53383">
    <property type="entry name" value="PLP-dependent transferases"/>
    <property type="match status" value="1"/>
</dbReference>
<keyword evidence="4 9" id="KW-0032">Aminotransferase</keyword>
<proteinExistence type="inferred from homology"/>
<dbReference type="EMBL" id="BMCP01000001">
    <property type="protein sequence ID" value="GGE31365.1"/>
    <property type="molecule type" value="Genomic_DNA"/>
</dbReference>
<evidence type="ECO:0000259" key="8">
    <source>
        <dbReference type="Pfam" id="PF00155"/>
    </source>
</evidence>
<dbReference type="CDD" id="cd00609">
    <property type="entry name" value="AAT_like"/>
    <property type="match status" value="1"/>
</dbReference>
<dbReference type="Gene3D" id="3.90.1150.10">
    <property type="entry name" value="Aspartate Aminotransferase, domain 1"/>
    <property type="match status" value="1"/>
</dbReference>
<protein>
    <recommendedName>
        <fullName evidence="3">aspartate transaminase</fullName>
        <ecNumber evidence="3">2.6.1.1</ecNumber>
    </recommendedName>
</protein>
<dbReference type="EC" id="2.6.1.1" evidence="3"/>
<dbReference type="AlphaFoldDB" id="A0A8J2VNS7"/>
<sequence length="397" mass="43092">MTHSAFAPSRLTDHLSAPAREAPASGIVEVMNHGRAREGMIPLWAGEGDVPTPAFICEAAARGLRDGETFYTWQRGIPELRAALARYTARLYGVPEAVERFFVTGSGMQALQTALRMVGAGGDEVLIPTPAWVNFSAAIGVGGMAPVPVVMAYSSDRGWVLDLDRLAAGITPRTKAVIINSPSNPTGWTATRDELAAVLAIARRHGLWIIADEVYGRFVYDVERAASFHDVAEPDDRIIYINTFSKNWAMTGWRIGWIEAPVELGPVIENLIQYSTSGVAAFLQRAAVAALDEGEDFLRQQVERARTGRDTATRILGATNRVRFANPSGAFYLFFGIEGVTNTRRLGLQLVDEANVGLAPGTAFGPGGEGFLRMCFARSEPQVREASERIAAWIARQ</sequence>
<accession>A0A8J2VNS7</accession>
<dbReference type="InterPro" id="IPR015424">
    <property type="entry name" value="PyrdxlP-dep_Trfase"/>
</dbReference>
<evidence type="ECO:0000256" key="5">
    <source>
        <dbReference type="ARBA" id="ARBA00022679"/>
    </source>
</evidence>
<dbReference type="NCBIfam" id="NF004770">
    <property type="entry name" value="PRK06108.1"/>
    <property type="match status" value="1"/>
</dbReference>
<dbReference type="Proteomes" id="UP000602745">
    <property type="component" value="Unassembled WGS sequence"/>
</dbReference>
<comment type="caution">
    <text evidence="9">The sequence shown here is derived from an EMBL/GenBank/DDBJ whole genome shotgun (WGS) entry which is preliminary data.</text>
</comment>
<dbReference type="PANTHER" id="PTHR46383:SF1">
    <property type="entry name" value="ASPARTATE AMINOTRANSFERASE"/>
    <property type="match status" value="1"/>
</dbReference>
<comment type="similarity">
    <text evidence="2">Belongs to the class-I pyridoxal-phosphate-dependent aminotransferase family.</text>
</comment>
<dbReference type="Pfam" id="PF00155">
    <property type="entry name" value="Aminotran_1_2"/>
    <property type="match status" value="1"/>
</dbReference>
<dbReference type="Gene3D" id="3.40.640.10">
    <property type="entry name" value="Type I PLP-dependent aspartate aminotransferase-like (Major domain)"/>
    <property type="match status" value="1"/>
</dbReference>
<dbReference type="InterPro" id="IPR050596">
    <property type="entry name" value="AspAT/PAT-like"/>
</dbReference>
<keyword evidence="5" id="KW-0808">Transferase</keyword>
<reference evidence="9" key="1">
    <citation type="journal article" date="2014" name="Int. J. Syst. Evol. Microbiol.">
        <title>Complete genome sequence of Corynebacterium casei LMG S-19264T (=DSM 44701T), isolated from a smear-ripened cheese.</title>
        <authorList>
            <consortium name="US DOE Joint Genome Institute (JGI-PGF)"/>
            <person name="Walter F."/>
            <person name="Albersmeier A."/>
            <person name="Kalinowski J."/>
            <person name="Ruckert C."/>
        </authorList>
    </citation>
    <scope>NUCLEOTIDE SEQUENCE</scope>
    <source>
        <strain evidence="9">CCM 7684</strain>
    </source>
</reference>
<evidence type="ECO:0000256" key="4">
    <source>
        <dbReference type="ARBA" id="ARBA00022576"/>
    </source>
</evidence>
<feature type="domain" description="Aminotransferase class I/classII large" evidence="8">
    <location>
        <begin position="40"/>
        <end position="390"/>
    </location>
</feature>
<dbReference type="GO" id="GO:0006520">
    <property type="term" value="P:amino acid metabolic process"/>
    <property type="evidence" value="ECO:0007669"/>
    <property type="project" value="InterPro"/>
</dbReference>
<name>A0A8J2VNS7_9RHOB</name>